<feature type="compositionally biased region" description="Basic and acidic residues" evidence="1">
    <location>
        <begin position="166"/>
        <end position="178"/>
    </location>
</feature>
<protein>
    <submittedName>
        <fullName evidence="3">Uncharacterized protein</fullName>
    </submittedName>
</protein>
<evidence type="ECO:0000256" key="1">
    <source>
        <dbReference type="SAM" id="MobiDB-lite"/>
    </source>
</evidence>
<proteinExistence type="predicted"/>
<keyword evidence="4" id="KW-1185">Reference proteome</keyword>
<dbReference type="Proteomes" id="UP000784294">
    <property type="component" value="Unassembled WGS sequence"/>
</dbReference>
<feature type="non-terminal residue" evidence="3">
    <location>
        <position position="306"/>
    </location>
</feature>
<evidence type="ECO:0000313" key="4">
    <source>
        <dbReference type="Proteomes" id="UP000784294"/>
    </source>
</evidence>
<feature type="region of interest" description="Disordered" evidence="1">
    <location>
        <begin position="105"/>
        <end position="138"/>
    </location>
</feature>
<feature type="region of interest" description="Disordered" evidence="1">
    <location>
        <begin position="156"/>
        <end position="178"/>
    </location>
</feature>
<feature type="region of interest" description="Disordered" evidence="1">
    <location>
        <begin position="1"/>
        <end position="82"/>
    </location>
</feature>
<keyword evidence="2" id="KW-1133">Transmembrane helix</keyword>
<keyword evidence="2" id="KW-0472">Membrane</keyword>
<sequence length="306" mass="33191">MQPAAALGSLGRQNGRQTQARQMARQRLQGQKSLTQSTNRRTGRSRRVCSCPGDAAEEPPARTGSRCSPPPLPSSPTGTWPAEARRQDANNAVIAAADASIHPYNQASARPGIRTVSSPPRSSGRLAALGRPPAPDSPCNEPPLWEALVGEMGAKLKHASRPVGGSKDRSARPSRQTDRRVVEDGLLRVLATQQKSLQLGLVLSILLLLLFIHRQLVRGQLRRVGRMQILQQLLVLMHPFIHQPVGPGPAEGQFPLHLGALLVRQNGLVHLIQTFHGDESAALGSLGRRNGRLWARWRLQGQNSST</sequence>
<accession>A0A3S5C1U6</accession>
<dbReference type="EMBL" id="CAAALY010107022">
    <property type="protein sequence ID" value="VEL29869.1"/>
    <property type="molecule type" value="Genomic_DNA"/>
</dbReference>
<dbReference type="AlphaFoldDB" id="A0A3S5C1U6"/>
<gene>
    <name evidence="3" type="ORF">PXEA_LOCUS23309</name>
</gene>
<evidence type="ECO:0000313" key="3">
    <source>
        <dbReference type="EMBL" id="VEL29869.1"/>
    </source>
</evidence>
<reference evidence="3" key="1">
    <citation type="submission" date="2018-11" db="EMBL/GenBank/DDBJ databases">
        <authorList>
            <consortium name="Pathogen Informatics"/>
        </authorList>
    </citation>
    <scope>NUCLEOTIDE SEQUENCE</scope>
</reference>
<feature type="transmembrane region" description="Helical" evidence="2">
    <location>
        <begin position="197"/>
        <end position="217"/>
    </location>
</feature>
<name>A0A3S5C1U6_9PLAT</name>
<keyword evidence="2" id="KW-0812">Transmembrane</keyword>
<evidence type="ECO:0000256" key="2">
    <source>
        <dbReference type="SAM" id="Phobius"/>
    </source>
</evidence>
<feature type="compositionally biased region" description="Low complexity" evidence="1">
    <location>
        <begin position="15"/>
        <end position="31"/>
    </location>
</feature>
<organism evidence="3 4">
    <name type="scientific">Protopolystoma xenopodis</name>
    <dbReference type="NCBI Taxonomy" id="117903"/>
    <lineage>
        <taxon>Eukaryota</taxon>
        <taxon>Metazoa</taxon>
        <taxon>Spiralia</taxon>
        <taxon>Lophotrochozoa</taxon>
        <taxon>Platyhelminthes</taxon>
        <taxon>Monogenea</taxon>
        <taxon>Polyopisthocotylea</taxon>
        <taxon>Polystomatidea</taxon>
        <taxon>Polystomatidae</taxon>
        <taxon>Protopolystoma</taxon>
    </lineage>
</organism>
<comment type="caution">
    <text evidence="3">The sequence shown here is derived from an EMBL/GenBank/DDBJ whole genome shotgun (WGS) entry which is preliminary data.</text>
</comment>